<dbReference type="GO" id="GO:0045892">
    <property type="term" value="P:negative regulation of DNA-templated transcription"/>
    <property type="evidence" value="ECO:0007669"/>
    <property type="project" value="TreeGrafter"/>
</dbReference>
<proteinExistence type="predicted"/>
<dbReference type="AlphaFoldDB" id="A0A3E0MDI8"/>
<dbReference type="InterPro" id="IPR029016">
    <property type="entry name" value="GAF-like_dom_sf"/>
</dbReference>
<evidence type="ECO:0000313" key="6">
    <source>
        <dbReference type="EMBL" id="REJ57835.1"/>
    </source>
</evidence>
<dbReference type="InterPro" id="IPR014757">
    <property type="entry name" value="Tscrpt_reg_IclR_C"/>
</dbReference>
<evidence type="ECO:0000256" key="3">
    <source>
        <dbReference type="ARBA" id="ARBA00023163"/>
    </source>
</evidence>
<dbReference type="InterPro" id="IPR005471">
    <property type="entry name" value="Tscrpt_reg_IclR_N"/>
</dbReference>
<evidence type="ECO:0000259" key="5">
    <source>
        <dbReference type="PROSITE" id="PS51078"/>
    </source>
</evidence>
<dbReference type="PROSITE" id="PS51077">
    <property type="entry name" value="HTH_ICLR"/>
    <property type="match status" value="1"/>
</dbReference>
<dbReference type="Proteomes" id="UP000256301">
    <property type="component" value="Unassembled WGS sequence"/>
</dbReference>
<dbReference type="EMBL" id="QQWE01000003">
    <property type="protein sequence ID" value="REJ57835.1"/>
    <property type="molecule type" value="Genomic_DNA"/>
</dbReference>
<evidence type="ECO:0000256" key="1">
    <source>
        <dbReference type="ARBA" id="ARBA00023015"/>
    </source>
</evidence>
<dbReference type="GO" id="GO:0003700">
    <property type="term" value="F:DNA-binding transcription factor activity"/>
    <property type="evidence" value="ECO:0007669"/>
    <property type="project" value="TreeGrafter"/>
</dbReference>
<dbReference type="PANTHER" id="PTHR30136:SF8">
    <property type="entry name" value="TRANSCRIPTIONAL REGULATORY PROTEIN"/>
    <property type="match status" value="1"/>
</dbReference>
<keyword evidence="3" id="KW-0804">Transcription</keyword>
<name>A0A3E0MDI8_MICAE</name>
<gene>
    <name evidence="6" type="ORF">DWQ56_11310</name>
</gene>
<dbReference type="PROSITE" id="PS51078">
    <property type="entry name" value="ICLR_ED"/>
    <property type="match status" value="1"/>
</dbReference>
<dbReference type="InterPro" id="IPR036390">
    <property type="entry name" value="WH_DNA-bd_sf"/>
</dbReference>
<evidence type="ECO:0000256" key="2">
    <source>
        <dbReference type="ARBA" id="ARBA00023125"/>
    </source>
</evidence>
<feature type="domain" description="IclR-ED" evidence="5">
    <location>
        <begin position="125"/>
        <end position="305"/>
    </location>
</feature>
<dbReference type="Pfam" id="PF01614">
    <property type="entry name" value="IclR_C"/>
    <property type="match status" value="1"/>
</dbReference>
<feature type="domain" description="HTH iclR-type" evidence="4">
    <location>
        <begin position="62"/>
        <end position="124"/>
    </location>
</feature>
<keyword evidence="1" id="KW-0805">Transcription regulation</keyword>
<dbReference type="Gene3D" id="1.10.10.10">
    <property type="entry name" value="Winged helix-like DNA-binding domain superfamily/Winged helix DNA-binding domain"/>
    <property type="match status" value="1"/>
</dbReference>
<evidence type="ECO:0000259" key="4">
    <source>
        <dbReference type="PROSITE" id="PS51077"/>
    </source>
</evidence>
<protein>
    <submittedName>
        <fullName evidence="6">IclR family transcriptional regulator</fullName>
    </submittedName>
</protein>
<dbReference type="SUPFAM" id="SSF55781">
    <property type="entry name" value="GAF domain-like"/>
    <property type="match status" value="1"/>
</dbReference>
<dbReference type="SMART" id="SM00346">
    <property type="entry name" value="HTH_ICLR"/>
    <property type="match status" value="1"/>
</dbReference>
<dbReference type="Gene3D" id="3.30.450.40">
    <property type="match status" value="1"/>
</dbReference>
<evidence type="ECO:0000313" key="7">
    <source>
        <dbReference type="Proteomes" id="UP000256301"/>
    </source>
</evidence>
<dbReference type="InterPro" id="IPR036388">
    <property type="entry name" value="WH-like_DNA-bd_sf"/>
</dbReference>
<dbReference type="Pfam" id="PF09339">
    <property type="entry name" value="HTH_IclR"/>
    <property type="match status" value="1"/>
</dbReference>
<keyword evidence="2" id="KW-0238">DNA-binding</keyword>
<dbReference type="GO" id="GO:0003677">
    <property type="term" value="F:DNA binding"/>
    <property type="evidence" value="ECO:0007669"/>
    <property type="project" value="UniProtKB-KW"/>
</dbReference>
<sequence>MAAPQSAGRSLHRYRWSIQPFRITLSEAIEGSTTVSTQQGFERRYQAPEREPIIEVDERLFLKSAARSFYVLEAFARSPRPLSLAEVAKAAKISKSAAQRVVQTLLVLGYLERSPTGTGVVPGRRILDRSFDYLRSNPLIERATPILTELRKTCGERVDLSLFDDVTILYAIRLQSKRETFYATLSGRRMPTFATAGGRAMLAFLDDRHADDIVRRSKLAPLTPKTLVDPVLIRQRIEEARRDGYASVLEESLMGEIVVAAAVVKERNMPVGAIHIAGSLADWSAEDFRKRFAPLAIEAARALSG</sequence>
<dbReference type="SUPFAM" id="SSF46785">
    <property type="entry name" value="Winged helix' DNA-binding domain"/>
    <property type="match status" value="1"/>
</dbReference>
<accession>A0A3E0MDI8</accession>
<comment type="caution">
    <text evidence="6">The sequence shown here is derived from an EMBL/GenBank/DDBJ whole genome shotgun (WGS) entry which is preliminary data.</text>
</comment>
<dbReference type="PANTHER" id="PTHR30136">
    <property type="entry name" value="HELIX-TURN-HELIX TRANSCRIPTIONAL REGULATOR, ICLR FAMILY"/>
    <property type="match status" value="1"/>
</dbReference>
<organism evidence="6 7">
    <name type="scientific">Microcystis aeruginosa DA14</name>
    <dbReference type="NCBI Taxonomy" id="1987506"/>
    <lineage>
        <taxon>Bacteria</taxon>
        <taxon>Bacillati</taxon>
        <taxon>Cyanobacteriota</taxon>
        <taxon>Cyanophyceae</taxon>
        <taxon>Oscillatoriophycideae</taxon>
        <taxon>Chroococcales</taxon>
        <taxon>Microcystaceae</taxon>
        <taxon>Microcystis</taxon>
    </lineage>
</organism>
<dbReference type="InterPro" id="IPR050707">
    <property type="entry name" value="HTH_MetabolicPath_Reg"/>
</dbReference>
<reference evidence="6 7" key="1">
    <citation type="submission" date="2017-08" db="EMBL/GenBank/DDBJ databases">
        <title>Functional genomic and metabolic studies of the symbiotic interactions of six Microcystis-dominated communities.</title>
        <authorList>
            <person name="Li Q."/>
            <person name="Lin F."/>
        </authorList>
    </citation>
    <scope>NUCLEOTIDE SEQUENCE [LARGE SCALE GENOMIC DNA]</scope>
    <source>
        <strain evidence="6">DA14</strain>
    </source>
</reference>